<protein>
    <submittedName>
        <fullName evidence="2">Uncharacterized protein</fullName>
    </submittedName>
</protein>
<evidence type="ECO:0000313" key="1">
    <source>
        <dbReference type="Proteomes" id="UP000887540"/>
    </source>
</evidence>
<sequence length="48" mass="5756">MDDLMVKLHNKRDGQTEEDIRERENIANSEYETQKLFNSSITKDDIER</sequence>
<reference evidence="2" key="1">
    <citation type="submission" date="2022-11" db="UniProtKB">
        <authorList>
            <consortium name="WormBaseParasite"/>
        </authorList>
    </citation>
    <scope>IDENTIFICATION</scope>
</reference>
<dbReference type="Proteomes" id="UP000887540">
    <property type="component" value="Unplaced"/>
</dbReference>
<proteinExistence type="predicted"/>
<dbReference type="AlphaFoldDB" id="A0A914DCF3"/>
<dbReference type="WBParaSite" id="ACRNAN_scaffold23276.g9594.t1">
    <property type="protein sequence ID" value="ACRNAN_scaffold23276.g9594.t1"/>
    <property type="gene ID" value="ACRNAN_scaffold23276.g9594"/>
</dbReference>
<keyword evidence="1" id="KW-1185">Reference proteome</keyword>
<name>A0A914DCF3_9BILA</name>
<accession>A0A914DCF3</accession>
<evidence type="ECO:0000313" key="2">
    <source>
        <dbReference type="WBParaSite" id="ACRNAN_scaffold23276.g9594.t1"/>
    </source>
</evidence>
<organism evidence="1 2">
    <name type="scientific">Acrobeloides nanus</name>
    <dbReference type="NCBI Taxonomy" id="290746"/>
    <lineage>
        <taxon>Eukaryota</taxon>
        <taxon>Metazoa</taxon>
        <taxon>Ecdysozoa</taxon>
        <taxon>Nematoda</taxon>
        <taxon>Chromadorea</taxon>
        <taxon>Rhabditida</taxon>
        <taxon>Tylenchina</taxon>
        <taxon>Cephalobomorpha</taxon>
        <taxon>Cephaloboidea</taxon>
        <taxon>Cephalobidae</taxon>
        <taxon>Acrobeloides</taxon>
    </lineage>
</organism>